<keyword evidence="1" id="KW-0812">Transmembrane</keyword>
<evidence type="ECO:0000313" key="2">
    <source>
        <dbReference type="EMBL" id="SFN49102.1"/>
    </source>
</evidence>
<reference evidence="3" key="1">
    <citation type="submission" date="2016-10" db="EMBL/GenBank/DDBJ databases">
        <authorList>
            <person name="Varghese N."/>
            <person name="Submissions S."/>
        </authorList>
    </citation>
    <scope>NUCLEOTIDE SEQUENCE [LARGE SCALE GENOMIC DNA]</scope>
    <source>
        <strain evidence="3">DSM 4002</strain>
    </source>
</reference>
<dbReference type="eggNOG" id="ENOG502ZBUH">
    <property type="taxonomic scope" value="Bacteria"/>
</dbReference>
<dbReference type="Pfam" id="PF25589">
    <property type="entry name" value="DUF7935"/>
    <property type="match status" value="1"/>
</dbReference>
<keyword evidence="1" id="KW-1133">Transmembrane helix</keyword>
<keyword evidence="3" id="KW-1185">Reference proteome</keyword>
<dbReference type="InterPro" id="IPR057695">
    <property type="entry name" value="DUF7935"/>
</dbReference>
<protein>
    <submittedName>
        <fullName evidence="2">Uncharacterized protein</fullName>
    </submittedName>
</protein>
<feature type="transmembrane region" description="Helical" evidence="1">
    <location>
        <begin position="12"/>
        <end position="30"/>
    </location>
</feature>
<name>A0A1I4ZFS1_9FLAO</name>
<organism evidence="2 3">
    <name type="scientific">Flavobacterium succinicans</name>
    <dbReference type="NCBI Taxonomy" id="29536"/>
    <lineage>
        <taxon>Bacteria</taxon>
        <taxon>Pseudomonadati</taxon>
        <taxon>Bacteroidota</taxon>
        <taxon>Flavobacteriia</taxon>
        <taxon>Flavobacteriales</taxon>
        <taxon>Flavobacteriaceae</taxon>
        <taxon>Flavobacterium</taxon>
    </lineage>
</organism>
<accession>A0A1I4ZFS1</accession>
<proteinExistence type="predicted"/>
<dbReference type="AlphaFoldDB" id="A0A1I4ZFS1"/>
<evidence type="ECO:0000256" key="1">
    <source>
        <dbReference type="SAM" id="Phobius"/>
    </source>
</evidence>
<gene>
    <name evidence="2" type="ORF">SAMN05444143_11528</name>
</gene>
<sequence length="176" mass="20379">MKIMDASKIIELASYTLPAIITGVVAYQFFNLHTKNEDQRRRYLLHKEAQKTALPLRLQAYERMTLFLERISLNQLLIRIAPISAVKTDYEQLLIAHIEQELEHNLTQQIYMSEQCWSIILTAKNATNQMIRVAAQKESVQNAEQMREVLLNDLLEKQSPSHAALAFIKNEVGDLW</sequence>
<dbReference type="Proteomes" id="UP000182961">
    <property type="component" value="Unassembled WGS sequence"/>
</dbReference>
<evidence type="ECO:0000313" key="3">
    <source>
        <dbReference type="Proteomes" id="UP000182961"/>
    </source>
</evidence>
<keyword evidence="1" id="KW-0472">Membrane</keyword>
<dbReference type="EMBL" id="FOUT01000015">
    <property type="protein sequence ID" value="SFN49102.1"/>
    <property type="molecule type" value="Genomic_DNA"/>
</dbReference>